<keyword evidence="2" id="KW-0479">Metal-binding</keyword>
<keyword evidence="6 7" id="KW-0030">Aminoacyl-tRNA synthetase</keyword>
<dbReference type="RefSeq" id="WP_163232222.1">
    <property type="nucleotide sequence ID" value="NZ_WHZW01000020.1"/>
</dbReference>
<feature type="region of interest" description="Disordered" evidence="8">
    <location>
        <begin position="288"/>
        <end position="311"/>
    </location>
</feature>
<dbReference type="PRINTS" id="PR00987">
    <property type="entry name" value="TRNASYNTHGLU"/>
</dbReference>
<protein>
    <submittedName>
        <fullName evidence="10">tRNA glutamyl-Q(34) synthetase GluQRS</fullName>
    </submittedName>
</protein>
<evidence type="ECO:0000313" key="11">
    <source>
        <dbReference type="Proteomes" id="UP000469194"/>
    </source>
</evidence>
<dbReference type="SUPFAM" id="SSF52374">
    <property type="entry name" value="Nucleotidylyl transferase"/>
    <property type="match status" value="1"/>
</dbReference>
<sequence>MSAMSVVGRFAPTPSGRMHLGNIYAMLAAWLSSRSTGGRMVLRIEDIDRPRVLPDADRWIMDDLTWLGLDWDGEPVYQSDRLCRYDEAIRVLCGDGVVDETDCKKSVSAAALRDDRVDVGHRCTGIVSNETGSAESVHVGAVCEEPVYAPDAVYPCFCSRADIRAASAPQEGDGFVVYPGTCRRLLHERPDEVRSRLQAGRQHSLRLFAPDRDIRFIDRVFGSQTFNLAHDLGDTVIKRADGLFAYQLAVTVDDLDMGVTDVVRGRDLLRSTALQLHIRERLLAGGWRSDSSADGRPAAPRSDARHGTGHAGDAGDIDHAGLVFAHLPLIDNAAGKRLAKRQRSLDMGVLRSQGVTARQVIGYCGWLLGLLDEPQPCESGELLDVFDWDKVALRAQDRRVPDNPFAV</sequence>
<evidence type="ECO:0000256" key="5">
    <source>
        <dbReference type="ARBA" id="ARBA00022840"/>
    </source>
</evidence>
<gene>
    <name evidence="10" type="ORF">GFD25_09450</name>
</gene>
<evidence type="ECO:0000256" key="1">
    <source>
        <dbReference type="ARBA" id="ARBA00022598"/>
    </source>
</evidence>
<dbReference type="Gene3D" id="3.40.50.620">
    <property type="entry name" value="HUPs"/>
    <property type="match status" value="3"/>
</dbReference>
<keyword evidence="1 7" id="KW-0436">Ligase</keyword>
<evidence type="ECO:0000256" key="8">
    <source>
        <dbReference type="SAM" id="MobiDB-lite"/>
    </source>
</evidence>
<comment type="similarity">
    <text evidence="7">Belongs to the class-I aminoacyl-tRNA synthetase family.</text>
</comment>
<dbReference type="InterPro" id="IPR000924">
    <property type="entry name" value="Glu/Gln-tRNA-synth"/>
</dbReference>
<dbReference type="EMBL" id="WHZW01000020">
    <property type="protein sequence ID" value="NEG90202.1"/>
    <property type="molecule type" value="Genomic_DNA"/>
</dbReference>
<keyword evidence="11" id="KW-1185">Reference proteome</keyword>
<dbReference type="GO" id="GO:0005829">
    <property type="term" value="C:cytosol"/>
    <property type="evidence" value="ECO:0007669"/>
    <property type="project" value="TreeGrafter"/>
</dbReference>
<evidence type="ECO:0000256" key="7">
    <source>
        <dbReference type="RuleBase" id="RU363037"/>
    </source>
</evidence>
<dbReference type="PROSITE" id="PS00178">
    <property type="entry name" value="AA_TRNA_LIGASE_I"/>
    <property type="match status" value="1"/>
</dbReference>
<keyword evidence="7" id="KW-0648">Protein biosynthesis</keyword>
<dbReference type="InterPro" id="IPR049940">
    <property type="entry name" value="GluQ/Sye"/>
</dbReference>
<dbReference type="Pfam" id="PF00749">
    <property type="entry name" value="tRNA-synt_1c"/>
    <property type="match status" value="2"/>
</dbReference>
<dbReference type="GO" id="GO:0004818">
    <property type="term" value="F:glutamate-tRNA ligase activity"/>
    <property type="evidence" value="ECO:0007669"/>
    <property type="project" value="TreeGrafter"/>
</dbReference>
<dbReference type="GO" id="GO:0005524">
    <property type="term" value="F:ATP binding"/>
    <property type="evidence" value="ECO:0007669"/>
    <property type="project" value="UniProtKB-KW"/>
</dbReference>
<dbReference type="InterPro" id="IPR014729">
    <property type="entry name" value="Rossmann-like_a/b/a_fold"/>
</dbReference>
<feature type="domain" description="Glutamyl/glutaminyl-tRNA synthetase class Ib catalytic" evidence="9">
    <location>
        <begin position="6"/>
        <end position="97"/>
    </location>
</feature>
<evidence type="ECO:0000256" key="3">
    <source>
        <dbReference type="ARBA" id="ARBA00022741"/>
    </source>
</evidence>
<dbReference type="PANTHER" id="PTHR43311:SF1">
    <property type="entry name" value="GLUTAMYL-Q TRNA(ASP) SYNTHETASE"/>
    <property type="match status" value="1"/>
</dbReference>
<dbReference type="AlphaFoldDB" id="A0A6N9Z6E7"/>
<evidence type="ECO:0000256" key="4">
    <source>
        <dbReference type="ARBA" id="ARBA00022833"/>
    </source>
</evidence>
<evidence type="ECO:0000259" key="9">
    <source>
        <dbReference type="Pfam" id="PF00749"/>
    </source>
</evidence>
<name>A0A6N9Z6E7_9BIFI</name>
<dbReference type="Proteomes" id="UP000469194">
    <property type="component" value="Unassembled WGS sequence"/>
</dbReference>
<dbReference type="PANTHER" id="PTHR43311">
    <property type="entry name" value="GLUTAMATE--TRNA LIGASE"/>
    <property type="match status" value="1"/>
</dbReference>
<dbReference type="InterPro" id="IPR020058">
    <property type="entry name" value="Glu/Gln-tRNA-synth_Ib_cat-dom"/>
</dbReference>
<proteinExistence type="inferred from homology"/>
<dbReference type="InterPro" id="IPR001412">
    <property type="entry name" value="aa-tRNA-synth_I_CS"/>
</dbReference>
<feature type="domain" description="Glutamyl/glutaminyl-tRNA synthetase class Ib catalytic" evidence="9">
    <location>
        <begin position="154"/>
        <end position="282"/>
    </location>
</feature>
<evidence type="ECO:0000256" key="6">
    <source>
        <dbReference type="ARBA" id="ARBA00023146"/>
    </source>
</evidence>
<reference evidence="10 11" key="1">
    <citation type="submission" date="2019-10" db="EMBL/GenBank/DDBJ databases">
        <title>Bifidobacterium from non-human primates.</title>
        <authorList>
            <person name="Modesto M."/>
        </authorList>
    </citation>
    <scope>NUCLEOTIDE SEQUENCE [LARGE SCALE GENOMIC DNA]</scope>
    <source>
        <strain evidence="10 11">TRE17</strain>
    </source>
</reference>
<organism evidence="10 11">
    <name type="scientific">Bifidobacterium aerophilum</name>
    <dbReference type="NCBI Taxonomy" id="1798155"/>
    <lineage>
        <taxon>Bacteria</taxon>
        <taxon>Bacillati</taxon>
        <taxon>Actinomycetota</taxon>
        <taxon>Actinomycetes</taxon>
        <taxon>Bifidobacteriales</taxon>
        <taxon>Bifidobacteriaceae</taxon>
        <taxon>Bifidobacterium</taxon>
    </lineage>
</organism>
<keyword evidence="3 7" id="KW-0547">Nucleotide-binding</keyword>
<keyword evidence="4" id="KW-0862">Zinc</keyword>
<accession>A0A6N9Z6E7</accession>
<evidence type="ECO:0000256" key="2">
    <source>
        <dbReference type="ARBA" id="ARBA00022723"/>
    </source>
</evidence>
<dbReference type="GO" id="GO:0006424">
    <property type="term" value="P:glutamyl-tRNA aminoacylation"/>
    <property type="evidence" value="ECO:0007669"/>
    <property type="project" value="TreeGrafter"/>
</dbReference>
<evidence type="ECO:0000313" key="10">
    <source>
        <dbReference type="EMBL" id="NEG90202.1"/>
    </source>
</evidence>
<keyword evidence="5 7" id="KW-0067">ATP-binding</keyword>
<comment type="caution">
    <text evidence="10">The sequence shown here is derived from an EMBL/GenBank/DDBJ whole genome shotgun (WGS) entry which is preliminary data.</text>
</comment>